<reference evidence="1 2" key="1">
    <citation type="journal article" date="2012" name="J. Bacteriol.">
        <title>Draft Genome Sequences for Two Metal-Reducing Pelosinus fermentans Strains Isolated from a Cr(VI)-Contaminated Site and for Type Strain R7.</title>
        <authorList>
            <person name="Brown S.D."/>
            <person name="Podar M."/>
            <person name="Klingeman D.M."/>
            <person name="Johnson C.M."/>
            <person name="Yang Z.K."/>
            <person name="Utturkar S.M."/>
            <person name="Land M.L."/>
            <person name="Mosher J.J."/>
            <person name="Hurt R.A.Jr."/>
            <person name="Phelps T.J."/>
            <person name="Palumbo A.V."/>
            <person name="Arkin A.P."/>
            <person name="Hazen T.C."/>
            <person name="Elias D.A."/>
        </authorList>
    </citation>
    <scope>NUCLEOTIDE SEQUENCE [LARGE SCALE GENOMIC DNA]</scope>
    <source>
        <strain evidence="1 2">B4</strain>
    </source>
</reference>
<gene>
    <name evidence="1" type="ORF">FB4_1923</name>
</gene>
<dbReference type="PATRIC" id="fig|1149862.3.peg.199"/>
<keyword evidence="2" id="KW-1185">Reference proteome</keyword>
<dbReference type="Proteomes" id="UP000004324">
    <property type="component" value="Unassembled WGS sequence"/>
</dbReference>
<evidence type="ECO:0000313" key="1">
    <source>
        <dbReference type="EMBL" id="EIW20711.1"/>
    </source>
</evidence>
<dbReference type="RefSeq" id="WP_007930507.1">
    <property type="nucleotide sequence ID" value="NZ_AKVJ01000004.1"/>
</dbReference>
<dbReference type="EMBL" id="AKVJ01000004">
    <property type="protein sequence ID" value="EIW20711.1"/>
    <property type="molecule type" value="Genomic_DNA"/>
</dbReference>
<comment type="caution">
    <text evidence="1">The sequence shown here is derived from an EMBL/GenBank/DDBJ whole genome shotgun (WGS) entry which is preliminary data.</text>
</comment>
<evidence type="ECO:0000313" key="2">
    <source>
        <dbReference type="Proteomes" id="UP000004324"/>
    </source>
</evidence>
<proteinExistence type="predicted"/>
<accession>I9LJV9</accession>
<protein>
    <submittedName>
        <fullName evidence="1">Uncharacterized protein</fullName>
    </submittedName>
</protein>
<name>I9LJV9_9FIRM</name>
<organism evidence="1 2">
    <name type="scientific">Pelosinus fermentans B4</name>
    <dbReference type="NCBI Taxonomy" id="1149862"/>
    <lineage>
        <taxon>Bacteria</taxon>
        <taxon>Bacillati</taxon>
        <taxon>Bacillota</taxon>
        <taxon>Negativicutes</taxon>
        <taxon>Selenomonadales</taxon>
        <taxon>Sporomusaceae</taxon>
        <taxon>Pelosinus</taxon>
    </lineage>
</organism>
<dbReference type="AlphaFoldDB" id="I9LJV9"/>
<sequence>MKLTELFPDMPKVILNGKEYEVIFNTRSMRQLEFDYPDKIQDGKEITSPELILNALNSAFGMMKTTDLINLLHAGLIHTNQFNKETLVDAMQPCFFPVYMDHIILAYQLSKSTPEQLEKMEVMSAVNGSKKKMDQEEIMPPNMPTIE</sequence>